<evidence type="ECO:0000313" key="3">
    <source>
        <dbReference type="Proteomes" id="UP000184387"/>
    </source>
</evidence>
<protein>
    <submittedName>
        <fullName evidence="2">Acyl dehydratase</fullName>
    </submittedName>
</protein>
<dbReference type="AlphaFoldDB" id="A0A1M6KXZ3"/>
<organism evidence="2 3">
    <name type="scientific">Muricoccus roseus</name>
    <dbReference type="NCBI Taxonomy" id="198092"/>
    <lineage>
        <taxon>Bacteria</taxon>
        <taxon>Pseudomonadati</taxon>
        <taxon>Pseudomonadota</taxon>
        <taxon>Alphaproteobacteria</taxon>
        <taxon>Acetobacterales</taxon>
        <taxon>Roseomonadaceae</taxon>
        <taxon>Muricoccus</taxon>
    </lineage>
</organism>
<dbReference type="InterPro" id="IPR029069">
    <property type="entry name" value="HotDog_dom_sf"/>
</dbReference>
<reference evidence="2 3" key="1">
    <citation type="submission" date="2016-11" db="EMBL/GenBank/DDBJ databases">
        <authorList>
            <person name="Jaros S."/>
            <person name="Januszkiewicz K."/>
            <person name="Wedrychowicz H."/>
        </authorList>
    </citation>
    <scope>NUCLEOTIDE SEQUENCE [LARGE SCALE GENOMIC DNA]</scope>
    <source>
        <strain evidence="2 3">DSM 14916</strain>
    </source>
</reference>
<dbReference type="STRING" id="198092.SAMN02745194_03020"/>
<dbReference type="SUPFAM" id="SSF54637">
    <property type="entry name" value="Thioesterase/thiol ester dehydrase-isomerase"/>
    <property type="match status" value="1"/>
</dbReference>
<accession>A0A1M6KXZ3</accession>
<sequence>MTLPRLTSLDELHPGDRYELGRLTLSLDEIRDFASRYDPQPFHLDEDAAQDSIFGTVVAAGLHTLSACFGMLMASPLLKDISLAGSAMDVRWPAALRPGEEVAVAVEVVEVRPSRARRDRGSARLRYVATRVADGVIVLDATGLHHLRR</sequence>
<evidence type="ECO:0000259" key="1">
    <source>
        <dbReference type="Pfam" id="PF01575"/>
    </source>
</evidence>
<dbReference type="OrthoDB" id="9797938at2"/>
<keyword evidence="3" id="KW-1185">Reference proteome</keyword>
<gene>
    <name evidence="2" type="ORF">SAMN02745194_03020</name>
</gene>
<dbReference type="Pfam" id="PF01575">
    <property type="entry name" value="MaoC_dehydratas"/>
    <property type="match status" value="1"/>
</dbReference>
<dbReference type="RefSeq" id="WP_073136142.1">
    <property type="nucleotide sequence ID" value="NZ_FQZF01000017.1"/>
</dbReference>
<dbReference type="InterPro" id="IPR002539">
    <property type="entry name" value="MaoC-like_dom"/>
</dbReference>
<name>A0A1M6KXZ3_9PROT</name>
<dbReference type="Gene3D" id="3.10.129.10">
    <property type="entry name" value="Hotdog Thioesterase"/>
    <property type="match status" value="1"/>
</dbReference>
<feature type="domain" description="MaoC-like" evidence="1">
    <location>
        <begin position="16"/>
        <end position="117"/>
    </location>
</feature>
<dbReference type="Proteomes" id="UP000184387">
    <property type="component" value="Unassembled WGS sequence"/>
</dbReference>
<evidence type="ECO:0000313" key="2">
    <source>
        <dbReference type="EMBL" id="SHJ63815.1"/>
    </source>
</evidence>
<proteinExistence type="predicted"/>
<dbReference type="EMBL" id="FQZF01000017">
    <property type="protein sequence ID" value="SHJ63815.1"/>
    <property type="molecule type" value="Genomic_DNA"/>
</dbReference>